<comment type="caution">
    <text evidence="1">The sequence shown here is derived from an EMBL/GenBank/DDBJ whole genome shotgun (WGS) entry which is preliminary data.</text>
</comment>
<dbReference type="Proteomes" id="UP001221413">
    <property type="component" value="Unassembled WGS sequence"/>
</dbReference>
<protein>
    <submittedName>
        <fullName evidence="1">Uncharacterized protein</fullName>
    </submittedName>
</protein>
<evidence type="ECO:0000313" key="1">
    <source>
        <dbReference type="EMBL" id="KAJ6264060.1"/>
    </source>
</evidence>
<sequence length="106" mass="12088">MRRRAGGRQGKASDEQRRGEMLGFEAGWYKYGLDGRGQGFEMMMEGYERREEEGDDEAKNQTAWSFSPGKDSWLRLVEELALVGGALPKQVTLSPLPSFEFDNLFF</sequence>
<keyword evidence="2" id="KW-1185">Reference proteome</keyword>
<dbReference type="EMBL" id="JAQGDS010000001">
    <property type="protein sequence ID" value="KAJ6264060.1"/>
    <property type="molecule type" value="Genomic_DNA"/>
</dbReference>
<evidence type="ECO:0000313" key="2">
    <source>
        <dbReference type="Proteomes" id="UP001221413"/>
    </source>
</evidence>
<accession>A0AAD6J674</accession>
<dbReference type="AlphaFoldDB" id="A0AAD6J674"/>
<organism evidence="1 2">
    <name type="scientific">Drechslerella dactyloides</name>
    <name type="common">Nematode-trapping fungus</name>
    <name type="synonym">Arthrobotrys dactyloides</name>
    <dbReference type="NCBI Taxonomy" id="74499"/>
    <lineage>
        <taxon>Eukaryota</taxon>
        <taxon>Fungi</taxon>
        <taxon>Dikarya</taxon>
        <taxon>Ascomycota</taxon>
        <taxon>Pezizomycotina</taxon>
        <taxon>Orbiliomycetes</taxon>
        <taxon>Orbiliales</taxon>
        <taxon>Orbiliaceae</taxon>
        <taxon>Drechslerella</taxon>
    </lineage>
</organism>
<proteinExistence type="predicted"/>
<name>A0AAD6J674_DREDA</name>
<gene>
    <name evidence="1" type="ORF">Dda_0201</name>
</gene>
<reference evidence="1" key="1">
    <citation type="submission" date="2023-01" db="EMBL/GenBank/DDBJ databases">
        <title>The chitinases involved in constricting ring structure development in the nematode-trapping fungus Drechslerella dactyloides.</title>
        <authorList>
            <person name="Wang R."/>
            <person name="Zhang L."/>
            <person name="Tang P."/>
            <person name="Li S."/>
            <person name="Liang L."/>
        </authorList>
    </citation>
    <scope>NUCLEOTIDE SEQUENCE</scope>
    <source>
        <strain evidence="1">YMF1.00031</strain>
    </source>
</reference>